<name>A0A4S8WCG3_AURPU</name>
<organism evidence="3 4">
    <name type="scientific">Aureobasidium pullulans</name>
    <name type="common">Black yeast</name>
    <name type="synonym">Pullularia pullulans</name>
    <dbReference type="NCBI Taxonomy" id="5580"/>
    <lineage>
        <taxon>Eukaryota</taxon>
        <taxon>Fungi</taxon>
        <taxon>Dikarya</taxon>
        <taxon>Ascomycota</taxon>
        <taxon>Pezizomycotina</taxon>
        <taxon>Dothideomycetes</taxon>
        <taxon>Dothideomycetidae</taxon>
        <taxon>Dothideales</taxon>
        <taxon>Saccotheciaceae</taxon>
        <taxon>Aureobasidium</taxon>
    </lineage>
</organism>
<dbReference type="PANTHER" id="PTHR41878">
    <property type="entry name" value="LEXA REPRESSOR-RELATED"/>
    <property type="match status" value="1"/>
</dbReference>
<dbReference type="SUPFAM" id="SSF159941">
    <property type="entry name" value="MM3350-like"/>
    <property type="match status" value="1"/>
</dbReference>
<dbReference type="PANTHER" id="PTHR41878:SF1">
    <property type="entry name" value="TNPR PROTEIN"/>
    <property type="match status" value="1"/>
</dbReference>
<protein>
    <recommendedName>
        <fullName evidence="2">Plasmid pRiA4b Orf3-like domain-containing protein</fullName>
    </recommendedName>
</protein>
<gene>
    <name evidence="3" type="ORF">D6D24_01859</name>
</gene>
<dbReference type="InterPro" id="IPR012912">
    <property type="entry name" value="Plasmid_pRiA4b_Orf3-like"/>
</dbReference>
<sequence length="430" mass="49336">MYLENAGAVKRQRIDSLAESNITLPSTGAISAIPVDSTMYRDLYSANVLAQCRDVQICDGIVSALGHHTETQASIPITQPVSNRPDFERGPTPIHHAREPLDGVRGSDIEEEGLEVHQWRLGEDIEGNYGDEEEDEEMSDWADGYWKDGVHWMGEEGEEDEDEDDEQPEDEEEQEEKDNSNDDFPNNFRGHGGHDLGDRLGTPPTNDKEGTAALIKQSQEGPHPFSAISDHGYLIQIGLLPHPIVEKPGYVSRILRVPARMTFEKLAEAINTAFDWTGFHLHEFKLCKPCRKRTRCMCVLCEPVVAKFNQTIDGHAYVDEWYEQFYTNFDADKVTLGDVWGHDACRAMNMWYRYDFGDDWQHLIHFLGDADDRLGPAMALPRSQEVWCLSGEGHPWPEDMREDWMDWKDRTNLYEWDRQIVNKELRKLEI</sequence>
<evidence type="ECO:0000313" key="4">
    <source>
        <dbReference type="Proteomes" id="UP000308014"/>
    </source>
</evidence>
<dbReference type="Pfam" id="PF07929">
    <property type="entry name" value="PRiA4_ORF3"/>
    <property type="match status" value="1"/>
</dbReference>
<dbReference type="Gene3D" id="3.10.290.30">
    <property type="entry name" value="MM3350-like"/>
    <property type="match status" value="1"/>
</dbReference>
<proteinExistence type="predicted"/>
<dbReference type="AlphaFoldDB" id="A0A4S8WCG3"/>
<reference evidence="3 4" key="1">
    <citation type="submission" date="2018-10" db="EMBL/GenBank/DDBJ databases">
        <title>Fifty Aureobasidium pullulans genomes reveal a recombining polyextremotolerant generalist.</title>
        <authorList>
            <person name="Gostincar C."/>
            <person name="Turk M."/>
            <person name="Zajc J."/>
            <person name="Gunde-Cimerman N."/>
        </authorList>
    </citation>
    <scope>NUCLEOTIDE SEQUENCE [LARGE SCALE GENOMIC DNA]</scope>
    <source>
        <strain evidence="3 4">EXF-11318</strain>
    </source>
</reference>
<feature type="domain" description="Plasmid pRiA4b Orf3-like" evidence="2">
    <location>
        <begin position="251"/>
        <end position="400"/>
    </location>
</feature>
<accession>A0A4S8WCG3</accession>
<dbReference type="InterPro" id="IPR024047">
    <property type="entry name" value="MM3350-like_sf"/>
</dbReference>
<evidence type="ECO:0000259" key="2">
    <source>
        <dbReference type="Pfam" id="PF07929"/>
    </source>
</evidence>
<comment type="caution">
    <text evidence="3">The sequence shown here is derived from an EMBL/GenBank/DDBJ whole genome shotgun (WGS) entry which is preliminary data.</text>
</comment>
<dbReference type="EMBL" id="QZAJ01000036">
    <property type="protein sequence ID" value="THW21230.1"/>
    <property type="molecule type" value="Genomic_DNA"/>
</dbReference>
<feature type="compositionally biased region" description="Acidic residues" evidence="1">
    <location>
        <begin position="155"/>
        <end position="176"/>
    </location>
</feature>
<evidence type="ECO:0000313" key="3">
    <source>
        <dbReference type="EMBL" id="THW21230.1"/>
    </source>
</evidence>
<feature type="region of interest" description="Disordered" evidence="1">
    <location>
        <begin position="155"/>
        <end position="209"/>
    </location>
</feature>
<evidence type="ECO:0000256" key="1">
    <source>
        <dbReference type="SAM" id="MobiDB-lite"/>
    </source>
</evidence>
<feature type="region of interest" description="Disordered" evidence="1">
    <location>
        <begin position="78"/>
        <end position="101"/>
    </location>
</feature>
<dbReference type="Proteomes" id="UP000308014">
    <property type="component" value="Unassembled WGS sequence"/>
</dbReference>